<keyword evidence="5" id="KW-1185">Reference proteome</keyword>
<feature type="compositionally biased region" description="Acidic residues" evidence="2">
    <location>
        <begin position="262"/>
        <end position="278"/>
    </location>
</feature>
<dbReference type="GO" id="GO:0072344">
    <property type="term" value="P:rescue of stalled ribosome"/>
    <property type="evidence" value="ECO:0007669"/>
    <property type="project" value="UniProtKB-UniRule"/>
</dbReference>
<protein>
    <recommendedName>
        <fullName evidence="1">Archaeal Rqc2 homolog aRqcH</fullName>
        <shortName evidence="1">aRqcH</shortName>
    </recommendedName>
</protein>
<dbReference type="InterPro" id="IPR051608">
    <property type="entry name" value="RQC_Subunit_NEMF"/>
</dbReference>
<feature type="region of interest" description="Disordered" evidence="2">
    <location>
        <begin position="235"/>
        <end position="294"/>
    </location>
</feature>
<accession>A0AAV3S8G3</accession>
<feature type="coiled-coil region" evidence="1">
    <location>
        <begin position="339"/>
        <end position="377"/>
    </location>
</feature>
<evidence type="ECO:0000259" key="3">
    <source>
        <dbReference type="Pfam" id="PF05670"/>
    </source>
</evidence>
<feature type="compositionally biased region" description="Acidic residues" evidence="2">
    <location>
        <begin position="484"/>
        <end position="503"/>
    </location>
</feature>
<keyword evidence="1" id="KW-0648">Protein biosynthesis</keyword>
<dbReference type="GO" id="GO:0000049">
    <property type="term" value="F:tRNA binding"/>
    <property type="evidence" value="ECO:0007669"/>
    <property type="project" value="UniProtKB-UniRule"/>
</dbReference>
<gene>
    <name evidence="1 4" type="primary">rqcH</name>
    <name evidence="4" type="ORF">GCM10009066_13810</name>
</gene>
<dbReference type="PANTHER" id="PTHR15239:SF6">
    <property type="entry name" value="RIBOSOME QUALITY CONTROL COMPLEX SUBUNIT NEMF"/>
    <property type="match status" value="1"/>
</dbReference>
<evidence type="ECO:0000256" key="1">
    <source>
        <dbReference type="HAMAP-Rule" id="MF_00844"/>
    </source>
</evidence>
<dbReference type="GO" id="GO:1990112">
    <property type="term" value="C:RQC complex"/>
    <property type="evidence" value="ECO:0007669"/>
    <property type="project" value="TreeGrafter"/>
</dbReference>
<proteinExistence type="inferred from homology"/>
<comment type="similarity">
    <text evidence="1">Belongs to the NEMF family.</text>
</comment>
<dbReference type="RefSeq" id="WP_211311368.1">
    <property type="nucleotide sequence ID" value="NZ_BAAABL010000042.1"/>
</dbReference>
<evidence type="ECO:0000256" key="2">
    <source>
        <dbReference type="SAM" id="MobiDB-lite"/>
    </source>
</evidence>
<evidence type="ECO:0000313" key="4">
    <source>
        <dbReference type="EMBL" id="GAA0300888.1"/>
    </source>
</evidence>
<dbReference type="InterPro" id="IPR008532">
    <property type="entry name" value="NFACT_RNA-bd"/>
</dbReference>
<dbReference type="NCBIfam" id="NF041120">
    <property type="entry name" value="RqcH_arch"/>
    <property type="match status" value="1"/>
</dbReference>
<dbReference type="Pfam" id="PF05833">
    <property type="entry name" value="NFACT_N"/>
    <property type="match status" value="1"/>
</dbReference>
<feature type="region of interest" description="Disordered" evidence="2">
    <location>
        <begin position="475"/>
        <end position="503"/>
    </location>
</feature>
<keyword evidence="1" id="KW-0175">Coiled coil</keyword>
<dbReference type="EMBL" id="BAAABL010000042">
    <property type="protein sequence ID" value="GAA0300888.1"/>
    <property type="molecule type" value="Genomic_DNA"/>
</dbReference>
<feature type="compositionally biased region" description="Basic and acidic residues" evidence="2">
    <location>
        <begin position="242"/>
        <end position="261"/>
    </location>
</feature>
<keyword evidence="1" id="KW-0699">rRNA-binding</keyword>
<evidence type="ECO:0000313" key="5">
    <source>
        <dbReference type="Proteomes" id="UP001500837"/>
    </source>
</evidence>
<dbReference type="Gene3D" id="2.30.310.10">
    <property type="entry name" value="ibrinogen binding protein from staphylococcus aureus domain"/>
    <property type="match status" value="1"/>
</dbReference>
<dbReference type="Proteomes" id="UP001500837">
    <property type="component" value="Unassembled WGS sequence"/>
</dbReference>
<name>A0AAV3S8G3_9EURY</name>
<dbReference type="AlphaFoldDB" id="A0AAV3S8G3"/>
<keyword evidence="1" id="KW-0694">RNA-binding</keyword>
<organism evidence="4 5">
    <name type="scientific">Halarchaeum salinum</name>
    <dbReference type="NCBI Taxonomy" id="489912"/>
    <lineage>
        <taxon>Archaea</taxon>
        <taxon>Methanobacteriati</taxon>
        <taxon>Methanobacteriota</taxon>
        <taxon>Stenosarchaea group</taxon>
        <taxon>Halobacteria</taxon>
        <taxon>Halobacteriales</taxon>
        <taxon>Halobacteriaceae</taxon>
    </lineage>
</organism>
<comment type="subunit">
    <text evidence="1">Associates with stalled 50S ribosomal subunits.</text>
</comment>
<reference evidence="4 5" key="1">
    <citation type="journal article" date="2019" name="Int. J. Syst. Evol. Microbiol.">
        <title>The Global Catalogue of Microorganisms (GCM) 10K type strain sequencing project: providing services to taxonomists for standard genome sequencing and annotation.</title>
        <authorList>
            <consortium name="The Broad Institute Genomics Platform"/>
            <consortium name="The Broad Institute Genome Sequencing Center for Infectious Disease"/>
            <person name="Wu L."/>
            <person name="Ma J."/>
        </authorList>
    </citation>
    <scope>NUCLEOTIDE SEQUENCE [LARGE SCALE GENOMIC DNA]</scope>
    <source>
        <strain evidence="4 5">JCM 16330</strain>
    </source>
</reference>
<dbReference type="GO" id="GO:0043023">
    <property type="term" value="F:ribosomal large subunit binding"/>
    <property type="evidence" value="ECO:0007669"/>
    <property type="project" value="UniProtKB-UniRule"/>
</dbReference>
<dbReference type="GO" id="GO:0019843">
    <property type="term" value="F:rRNA binding"/>
    <property type="evidence" value="ECO:0007669"/>
    <property type="project" value="UniProtKB-UniRule"/>
</dbReference>
<comment type="caution">
    <text evidence="4">The sequence shown here is derived from an EMBL/GenBank/DDBJ whole genome shotgun (WGS) entry which is preliminary data.</text>
</comment>
<keyword evidence="1" id="KW-0820">tRNA-binding</keyword>
<dbReference type="PANTHER" id="PTHR15239">
    <property type="entry name" value="NUCLEAR EXPORT MEDIATOR FACTOR NEMF"/>
    <property type="match status" value="1"/>
</dbReference>
<dbReference type="InterPro" id="IPR043681">
    <property type="entry name" value="RqcH_archaeal"/>
</dbReference>
<feature type="compositionally biased region" description="Basic and acidic residues" evidence="2">
    <location>
        <begin position="279"/>
        <end position="294"/>
    </location>
</feature>
<dbReference type="Pfam" id="PF05670">
    <property type="entry name" value="NFACT-R_1"/>
    <property type="match status" value="1"/>
</dbReference>
<dbReference type="HAMAP" id="MF_00844_A">
    <property type="entry name" value="RqcH_A"/>
    <property type="match status" value="1"/>
</dbReference>
<comment type="function">
    <text evidence="1">Probably part of the ribosome quality control system (RQC). May mediate the addition of alanine residues (Ala tailing) to incompletely synthesized nascent chains from stalled ribosomes, leading to their degradation.</text>
</comment>
<feature type="domain" description="NFACT RNA-binding" evidence="3">
    <location>
        <begin position="523"/>
        <end position="639"/>
    </location>
</feature>
<sequence>MDEKRELTSVDLVALTAELNGYAGAVVDKAYLYGDDLVRLKMRDFDEGRVELLLEVGDTKRANVARPEHVPNAPGRPPNFAKMLRNRLSGANLHEVRQHGFDRILEFEFRREDQDTTIVAELFGDGNIAVLDQNGEVVDSLETVRLKSRTVAPGSQYGFPQSRVNPLELDYEGFAERMRQSDTDLVRTVATQLNFGGLYGEELCTRAGVEKTKDIDDADESDFEALYEATERLLDDVQAGHTDPRVYYERADADGDGKGEEAESSEQAETGENEAETDEREKGRRIDVTPLPLEERADLPAEAFDSFNAALDDYFTNLDTEVDEGSEETANKPAFEEEIAKRKRIIEQQEGAIEKFEEQAEEEREKAELLYERYDLVDDVLSTVREALAAGYGWDDVEERFAEGKEQGIEAAEHVVGVDPENGLVKLRLDGHTIGLDPDAGVEKNADALYREAKRVQEKKEGALAAIENTREELEEWKGRREEWSEEEHGEEEPEEEAEPEDIDWLSRSSIPVRKQEQWYDRFRWFRTSDGFLVIGGRNADQNEEIVEKYMDGYDRFFHAQAHGGPVTVLKTSAPSEPSQDIEVPDRSLEEAAQFAVTYSSVWKDGRGAGDAYMVMPDQVSKTAESGEYLSKGGFTIRGDRTYFENTPVSCAVGITCEPSTRVVGGPPSAIEGQAETTVDLEPGKFAQGDAAKRVYRTFRERFADESFVRKVASPDEIQKFMPPDGSRIADE</sequence>